<dbReference type="WBParaSite" id="nRc.2.0.1.t04492-RA">
    <property type="protein sequence ID" value="nRc.2.0.1.t04492-RA"/>
    <property type="gene ID" value="nRc.2.0.1.g04492"/>
</dbReference>
<reference evidence="2" key="1">
    <citation type="submission" date="2022-11" db="UniProtKB">
        <authorList>
            <consortium name="WormBaseParasite"/>
        </authorList>
    </citation>
    <scope>IDENTIFICATION</scope>
</reference>
<evidence type="ECO:0000313" key="1">
    <source>
        <dbReference type="Proteomes" id="UP000887565"/>
    </source>
</evidence>
<dbReference type="Proteomes" id="UP000887565">
    <property type="component" value="Unplaced"/>
</dbReference>
<organism evidence="1 2">
    <name type="scientific">Romanomermis culicivorax</name>
    <name type="common">Nematode worm</name>
    <dbReference type="NCBI Taxonomy" id="13658"/>
    <lineage>
        <taxon>Eukaryota</taxon>
        <taxon>Metazoa</taxon>
        <taxon>Ecdysozoa</taxon>
        <taxon>Nematoda</taxon>
        <taxon>Enoplea</taxon>
        <taxon>Dorylaimia</taxon>
        <taxon>Mermithida</taxon>
        <taxon>Mermithoidea</taxon>
        <taxon>Mermithidae</taxon>
        <taxon>Romanomermis</taxon>
    </lineage>
</organism>
<evidence type="ECO:0000313" key="2">
    <source>
        <dbReference type="WBParaSite" id="nRc.2.0.1.t04492-RA"/>
    </source>
</evidence>
<dbReference type="AlphaFoldDB" id="A0A915HSY0"/>
<proteinExistence type="predicted"/>
<protein>
    <submittedName>
        <fullName evidence="2">Uncharacterized protein</fullName>
    </submittedName>
</protein>
<name>A0A915HSY0_ROMCU</name>
<keyword evidence="1" id="KW-1185">Reference proteome</keyword>
<accession>A0A915HSY0</accession>
<sequence length="124" mass="13555">MSTLADASDVKFNADHCKDSDVAFQLRQQSIFLTGSSSNSTNVPAYGYELPPSRDNLVVTIPTLKILSTGRTQEALMSFSCKNLKIERTEIAVGNFDGYNNILAIKPIIHVKITCLMPGGFIMP</sequence>